<dbReference type="GeneID" id="70291041"/>
<dbReference type="RefSeq" id="XP_046120694.1">
    <property type="nucleotide sequence ID" value="XM_046260138.1"/>
</dbReference>
<dbReference type="InterPro" id="IPR036047">
    <property type="entry name" value="F-box-like_dom_sf"/>
</dbReference>
<evidence type="ECO:0000259" key="2">
    <source>
        <dbReference type="PROSITE" id="PS50181"/>
    </source>
</evidence>
<organism evidence="3 4">
    <name type="scientific">Emericellopsis atlantica</name>
    <dbReference type="NCBI Taxonomy" id="2614577"/>
    <lineage>
        <taxon>Eukaryota</taxon>
        <taxon>Fungi</taxon>
        <taxon>Dikarya</taxon>
        <taxon>Ascomycota</taxon>
        <taxon>Pezizomycotina</taxon>
        <taxon>Sordariomycetes</taxon>
        <taxon>Hypocreomycetidae</taxon>
        <taxon>Hypocreales</taxon>
        <taxon>Bionectriaceae</taxon>
        <taxon>Emericellopsis</taxon>
    </lineage>
</organism>
<evidence type="ECO:0000313" key="3">
    <source>
        <dbReference type="EMBL" id="KAG9256770.1"/>
    </source>
</evidence>
<dbReference type="OrthoDB" id="9984533at2759"/>
<accession>A0A9P8CS31</accession>
<dbReference type="AlphaFoldDB" id="A0A9P8CS31"/>
<dbReference type="Proteomes" id="UP000887229">
    <property type="component" value="Unassembled WGS sequence"/>
</dbReference>
<keyword evidence="4" id="KW-1185">Reference proteome</keyword>
<protein>
    <recommendedName>
        <fullName evidence="2">F-box domain-containing protein</fullName>
    </recommendedName>
</protein>
<evidence type="ECO:0000256" key="1">
    <source>
        <dbReference type="SAM" id="MobiDB-lite"/>
    </source>
</evidence>
<dbReference type="Gene3D" id="2.100.10.30">
    <property type="entry name" value="Jacalin-like lectin domain"/>
    <property type="match status" value="1"/>
</dbReference>
<dbReference type="PROSITE" id="PS50181">
    <property type="entry name" value="FBOX"/>
    <property type="match status" value="1"/>
</dbReference>
<sequence>MSPSDKRAWISGPARESGYGSADVTFPDTEGPLAGTVKNMTMYEPVELSEPLAIPFHDQCRDLLLKQTGEAELDAEAFYETVCSLSGGSCCLDKLQYGKIADEMDQYWGPAWGREWFVMSPLDIPDLQLYYNDLPKIGEGPSAQGRHIELRSAVNDPFSRLPFEVLEQILGELPLASIRKLRLASRAVRNQELPNRFWKKLVRRDMDFLFDMPDTARNATDVDWRWVYRDMSRRSNPKRRKLVGGLANRARIWKETLPQIAEPYMRNLAAKQCERANEPSVFKGAKNEGLASLVLPEPKDARTTNIAFMSMPHLLHRAKLELVISFNEFDEIANLDAINHAESTLAESTRALTGRIEKVHIPNDSWVTGIIVTTATREVKDSMATHALRRVVGLDVLLTKPGASVGEGASVKVGCQRGDKKVIHVPEGDFIVGLKVRQSPGSGVLCRLGLFCHQSWRAGANNYRQRSYNDDKYSLVQGRMWHHQLPRQGPGSGGGPAPGEPHSGYWDFGLVADVEPMQHLIWDAVGYTRSHITSISADVLFGGFRVTYDNQPDRTIGPCLNAMKTLTIDAAGGEGILCIYYCISHIPTSIRFVTTRNRQLVIGQPDGRENRFPARESPNKRLPGFFAHWSKLGSSPPPNLKAIGGFYSPSNWLEMDVSPEASQQVGGPRWEPTGLAEGLATSGSCIGAFTLLSRQMSARNKSVPDDSQRP</sequence>
<comment type="caution">
    <text evidence="3">The sequence shown here is derived from an EMBL/GenBank/DDBJ whole genome shotgun (WGS) entry which is preliminary data.</text>
</comment>
<proteinExistence type="predicted"/>
<gene>
    <name evidence="3" type="ORF">F5Z01DRAFT_487536</name>
</gene>
<feature type="domain" description="F-box" evidence="2">
    <location>
        <begin position="155"/>
        <end position="201"/>
    </location>
</feature>
<name>A0A9P8CS31_9HYPO</name>
<dbReference type="InterPro" id="IPR036404">
    <property type="entry name" value="Jacalin-like_lectin_dom_sf"/>
</dbReference>
<feature type="region of interest" description="Disordered" evidence="1">
    <location>
        <begin position="1"/>
        <end position="27"/>
    </location>
</feature>
<reference evidence="3" key="1">
    <citation type="journal article" date="2021" name="IMA Fungus">
        <title>Genomic characterization of three marine fungi, including Emericellopsis atlantica sp. nov. with signatures of a generalist lifestyle and marine biomass degradation.</title>
        <authorList>
            <person name="Hagestad O.C."/>
            <person name="Hou L."/>
            <person name="Andersen J.H."/>
            <person name="Hansen E.H."/>
            <person name="Altermark B."/>
            <person name="Li C."/>
            <person name="Kuhnert E."/>
            <person name="Cox R.J."/>
            <person name="Crous P.W."/>
            <person name="Spatafora J.W."/>
            <person name="Lail K."/>
            <person name="Amirebrahimi M."/>
            <person name="Lipzen A."/>
            <person name="Pangilinan J."/>
            <person name="Andreopoulos W."/>
            <person name="Hayes R.D."/>
            <person name="Ng V."/>
            <person name="Grigoriev I.V."/>
            <person name="Jackson S.A."/>
            <person name="Sutton T.D.S."/>
            <person name="Dobson A.D.W."/>
            <person name="Rama T."/>
        </authorList>
    </citation>
    <scope>NUCLEOTIDE SEQUENCE</scope>
    <source>
        <strain evidence="3">TS7</strain>
    </source>
</reference>
<dbReference type="InterPro" id="IPR001810">
    <property type="entry name" value="F-box_dom"/>
</dbReference>
<evidence type="ECO:0000313" key="4">
    <source>
        <dbReference type="Proteomes" id="UP000887229"/>
    </source>
</evidence>
<dbReference type="SUPFAM" id="SSF81383">
    <property type="entry name" value="F-box domain"/>
    <property type="match status" value="1"/>
</dbReference>
<dbReference type="EMBL" id="MU251247">
    <property type="protein sequence ID" value="KAG9256770.1"/>
    <property type="molecule type" value="Genomic_DNA"/>
</dbReference>
<dbReference type="SUPFAM" id="SSF51101">
    <property type="entry name" value="Mannose-binding lectins"/>
    <property type="match status" value="1"/>
</dbReference>